<protein>
    <recommendedName>
        <fullName evidence="3">ATP synthase subunit s, mitochondrial</fullName>
    </recommendedName>
</protein>
<dbReference type="AlphaFoldDB" id="A0A3P6Q9U2"/>
<reference evidence="1 2" key="1">
    <citation type="submission" date="2018-11" db="EMBL/GenBank/DDBJ databases">
        <authorList>
            <consortium name="Pathogen Informatics"/>
        </authorList>
    </citation>
    <scope>NUCLEOTIDE SEQUENCE [LARGE SCALE GENOMIC DNA]</scope>
</reference>
<dbReference type="EMBL" id="UYRR01017185">
    <property type="protein sequence ID" value="VDK28811.1"/>
    <property type="molecule type" value="Genomic_DNA"/>
</dbReference>
<proteinExistence type="predicted"/>
<gene>
    <name evidence="1" type="ORF">ASIM_LOCUS7250</name>
</gene>
<dbReference type="Proteomes" id="UP000267096">
    <property type="component" value="Unassembled WGS sequence"/>
</dbReference>
<evidence type="ECO:0000313" key="1">
    <source>
        <dbReference type="EMBL" id="VDK28811.1"/>
    </source>
</evidence>
<sequence length="116" mass="13567">MSELEHLRMLRLAGCNYANDWMMGRIGTMFSNTLEMLDLSDCYRITAKGLAGLKSLKKLRYLRLEGMDHVKVFSLISVQFERFCSFSPPTISVVRENTVVFHSVFYTRFPNRFRDI</sequence>
<dbReference type="OrthoDB" id="1708588at2759"/>
<dbReference type="Gene3D" id="3.80.10.10">
    <property type="entry name" value="Ribonuclease Inhibitor"/>
    <property type="match status" value="1"/>
</dbReference>
<name>A0A3P6Q9U2_ANISI</name>
<dbReference type="InterPro" id="IPR032675">
    <property type="entry name" value="LRR_dom_sf"/>
</dbReference>
<dbReference type="SUPFAM" id="SSF52047">
    <property type="entry name" value="RNI-like"/>
    <property type="match status" value="1"/>
</dbReference>
<organism evidence="1 2">
    <name type="scientific">Anisakis simplex</name>
    <name type="common">Herring worm</name>
    <dbReference type="NCBI Taxonomy" id="6269"/>
    <lineage>
        <taxon>Eukaryota</taxon>
        <taxon>Metazoa</taxon>
        <taxon>Ecdysozoa</taxon>
        <taxon>Nematoda</taxon>
        <taxon>Chromadorea</taxon>
        <taxon>Rhabditida</taxon>
        <taxon>Spirurina</taxon>
        <taxon>Ascaridomorpha</taxon>
        <taxon>Ascaridoidea</taxon>
        <taxon>Anisakidae</taxon>
        <taxon>Anisakis</taxon>
        <taxon>Anisakis simplex complex</taxon>
    </lineage>
</organism>
<keyword evidence="2" id="KW-1185">Reference proteome</keyword>
<accession>A0A3P6Q9U2</accession>
<evidence type="ECO:0000313" key="2">
    <source>
        <dbReference type="Proteomes" id="UP000267096"/>
    </source>
</evidence>
<evidence type="ECO:0008006" key="3">
    <source>
        <dbReference type="Google" id="ProtNLM"/>
    </source>
</evidence>